<dbReference type="Pfam" id="PF00535">
    <property type="entry name" value="Glycos_transf_2"/>
    <property type="match status" value="1"/>
</dbReference>
<feature type="compositionally biased region" description="Basic and acidic residues" evidence="4">
    <location>
        <begin position="1073"/>
        <end position="1088"/>
    </location>
</feature>
<dbReference type="InterPro" id="IPR027791">
    <property type="entry name" value="Galactosyl_T_C"/>
</dbReference>
<dbReference type="Pfam" id="PF00076">
    <property type="entry name" value="RRM_1"/>
    <property type="match status" value="1"/>
</dbReference>
<organism evidence="6 7">
    <name type="scientific">Polarella glacialis</name>
    <name type="common">Dinoflagellate</name>
    <dbReference type="NCBI Taxonomy" id="89957"/>
    <lineage>
        <taxon>Eukaryota</taxon>
        <taxon>Sar</taxon>
        <taxon>Alveolata</taxon>
        <taxon>Dinophyceae</taxon>
        <taxon>Suessiales</taxon>
        <taxon>Suessiaceae</taxon>
        <taxon>Polarella</taxon>
    </lineage>
</organism>
<dbReference type="Proteomes" id="UP000626109">
    <property type="component" value="Unassembled WGS sequence"/>
</dbReference>
<dbReference type="InterPro" id="IPR035992">
    <property type="entry name" value="Ricin_B-like_lectins"/>
</dbReference>
<reference evidence="6" key="1">
    <citation type="submission" date="2021-02" db="EMBL/GenBank/DDBJ databases">
        <authorList>
            <person name="Dougan E. K."/>
            <person name="Rhodes N."/>
            <person name="Thang M."/>
            <person name="Chan C."/>
        </authorList>
    </citation>
    <scope>NUCLEOTIDE SEQUENCE</scope>
</reference>
<feature type="non-terminal residue" evidence="6">
    <location>
        <position position="1"/>
    </location>
</feature>
<dbReference type="Gene3D" id="3.30.70.330">
    <property type="match status" value="1"/>
</dbReference>
<accession>A0A813L8U0</accession>
<dbReference type="InterPro" id="IPR001173">
    <property type="entry name" value="Glyco_trans_2-like"/>
</dbReference>
<evidence type="ECO:0000256" key="2">
    <source>
        <dbReference type="ARBA" id="ARBA00023157"/>
    </source>
</evidence>
<dbReference type="InterPro" id="IPR000504">
    <property type="entry name" value="RRM_dom"/>
</dbReference>
<dbReference type="AlphaFoldDB" id="A0A813L8U0"/>
<evidence type="ECO:0000256" key="4">
    <source>
        <dbReference type="SAM" id="MobiDB-lite"/>
    </source>
</evidence>
<evidence type="ECO:0000259" key="5">
    <source>
        <dbReference type="PROSITE" id="PS50102"/>
    </source>
</evidence>
<feature type="compositionally biased region" description="Polar residues" evidence="4">
    <location>
        <begin position="40"/>
        <end position="59"/>
    </location>
</feature>
<dbReference type="Gene3D" id="3.90.550.10">
    <property type="entry name" value="Spore Coat Polysaccharide Biosynthesis Protein SpsA, Chain A"/>
    <property type="match status" value="1"/>
</dbReference>
<name>A0A813L8U0_POLGL</name>
<dbReference type="SUPFAM" id="SSF54928">
    <property type="entry name" value="RNA-binding domain, RBD"/>
    <property type="match status" value="1"/>
</dbReference>
<sequence>VEGLGNLSILTAASPSPMPVRGRHGLAHSSANIPAWSGVPTPSRTPLQTPSRRTPQKQPLQPRARQPGLARSQSLERGISGAMSYAPPARRPPASGPTGFFGQSRGAALRPQSHPAGEGTARRGAMAQLQVALRILLLPAAELEFLQTNDGFDLYRCLVPGVTMLAGLSSGAVSLALSSVAVLFEVFIAATAPVKRRGGSNLRNFMLRAGALYMVQIWSLVLRETMSPEPEEPSAPRRVSLDAAAHMRGSALAEPFAPAPSPSPPPPPPPPPPQQPVDYSVTGFDLDAPPESLRWSPKSISVVLPCAEERDLAMKTVMSVFQNTPEDLLHEIVVVDDGSNPPLSVTHLNADFQAKYKVKIMRHDQTKGLISAKNTGGDAATGDIVVFFDCHVAPQKNWHEDFVNLIGENYRRMVIPQITALDIDTWTQIGSGGGMSKCYLTLDGDFKWGGTDDMYMGMLSGGLAGMSKRWWEESGGFDTNMFGWGGENIDQGVRMWVCGGEIVAAPHAQVAHMWRTGSAKTSARYKHVGDTTLNRARAMNAWMGEFAQKLDDFPNFKSRKDRGGPGWLGDMSSFQKVKDRLNGCRPFSWYLRRFKVVYEDAGLIPPDIFMIREESSGKCLRYLGGASTSGAGREGVKLAPCDEKNDRMFWHLGNRNSRTKKCCGGLRAWNTDQCFEGGQGGGKAVTGICELSGENSRQRWALQPDGQLQRGSQCIGPGDKEGDLVEKPCISFRSKGGARFTKQGARVPIETELYRKSQKEHPEIFTLLNAQLKAADESSGIPSECRSGACITLTFADGSGRCLTSDGELTTRPGECAPILRDGIQLKLAENANCLDTWSDDKADTWGFYGCHDGQNQQFKEHDNGELCTAVEIDIKECFATSKWSSTQRVAHVADGGGLPPRADRRAAPKPTQPYATLCVQGIKDGVTNEALESHFEVYGRVRDVNITQNKHMKGATDTRIAIVEFAKKEDARRAMQGLNGRSLCGKCVMIRFARFDAPLRGARAGFPEPVPQTASHNKMLMAKFQAADKSPSPSPSPRRRSRSEGRGAKPKPRSRSRRRSRSRGGGGRGTSLRRDRSRSDGRAGRDLRARRRSRSRSIGAAVTARSRSASRWRPLASEEPERSRKGGRGKSRDGRERRAKSPKPSRSPSRKRRR</sequence>
<feature type="region of interest" description="Disordered" evidence="4">
    <location>
        <begin position="253"/>
        <end position="283"/>
    </location>
</feature>
<dbReference type="SMART" id="SM00360">
    <property type="entry name" value="RRM"/>
    <property type="match status" value="1"/>
</dbReference>
<feature type="compositionally biased region" description="Low complexity" evidence="4">
    <location>
        <begin position="1097"/>
        <end position="1118"/>
    </location>
</feature>
<feature type="domain" description="RRM" evidence="5">
    <location>
        <begin position="916"/>
        <end position="996"/>
    </location>
</feature>
<feature type="region of interest" description="Disordered" evidence="4">
    <location>
        <begin position="1"/>
        <end position="121"/>
    </location>
</feature>
<evidence type="ECO:0000313" key="6">
    <source>
        <dbReference type="EMBL" id="CAE8719253.1"/>
    </source>
</evidence>
<dbReference type="PANTHER" id="PTHR11675:SF119">
    <property type="entry name" value="POLYPEPTIDE N-ACETYLGALACTOSAMINYLTRANSFERASE 2"/>
    <property type="match status" value="1"/>
</dbReference>
<keyword evidence="3" id="KW-0694">RNA-binding</keyword>
<dbReference type="SUPFAM" id="SSF50370">
    <property type="entry name" value="Ricin B-like lectins"/>
    <property type="match status" value="2"/>
</dbReference>
<dbReference type="GO" id="GO:0004653">
    <property type="term" value="F:polypeptide N-acetylgalactosaminyltransferase activity"/>
    <property type="evidence" value="ECO:0007669"/>
    <property type="project" value="TreeGrafter"/>
</dbReference>
<dbReference type="PROSITE" id="PS50102">
    <property type="entry name" value="RRM"/>
    <property type="match status" value="1"/>
</dbReference>
<dbReference type="Pfam" id="PF02709">
    <property type="entry name" value="Glyco_transf_7C"/>
    <property type="match status" value="1"/>
</dbReference>
<dbReference type="PROSITE" id="PS50231">
    <property type="entry name" value="RICIN_B_LECTIN"/>
    <property type="match status" value="1"/>
</dbReference>
<comment type="caution">
    <text evidence="6">The sequence shown here is derived from an EMBL/GenBank/DDBJ whole genome shotgun (WGS) entry which is preliminary data.</text>
</comment>
<dbReference type="GO" id="GO:0003723">
    <property type="term" value="F:RNA binding"/>
    <property type="evidence" value="ECO:0007669"/>
    <property type="project" value="UniProtKB-UniRule"/>
</dbReference>
<feature type="compositionally biased region" description="Basic and acidic residues" evidence="4">
    <location>
        <begin position="1120"/>
        <end position="1137"/>
    </location>
</feature>
<dbReference type="GO" id="GO:0006493">
    <property type="term" value="P:protein O-linked glycosylation"/>
    <property type="evidence" value="ECO:0007669"/>
    <property type="project" value="TreeGrafter"/>
</dbReference>
<gene>
    <name evidence="6" type="ORF">PGLA2088_LOCUS40538</name>
</gene>
<dbReference type="GO" id="GO:0005794">
    <property type="term" value="C:Golgi apparatus"/>
    <property type="evidence" value="ECO:0007669"/>
    <property type="project" value="TreeGrafter"/>
</dbReference>
<dbReference type="EMBL" id="CAJNNW010033503">
    <property type="protein sequence ID" value="CAE8719253.1"/>
    <property type="molecule type" value="Genomic_DNA"/>
</dbReference>
<evidence type="ECO:0000256" key="1">
    <source>
        <dbReference type="ARBA" id="ARBA00022679"/>
    </source>
</evidence>
<dbReference type="InterPro" id="IPR012677">
    <property type="entry name" value="Nucleotide-bd_a/b_plait_sf"/>
</dbReference>
<feature type="region of interest" description="Disordered" evidence="4">
    <location>
        <begin position="1026"/>
        <end position="1155"/>
    </location>
</feature>
<feature type="compositionally biased region" description="Basic residues" evidence="4">
    <location>
        <begin position="1049"/>
        <end position="1063"/>
    </location>
</feature>
<dbReference type="InterPro" id="IPR029044">
    <property type="entry name" value="Nucleotide-diphossugar_trans"/>
</dbReference>
<dbReference type="SUPFAM" id="SSF53448">
    <property type="entry name" value="Nucleotide-diphospho-sugar transferases"/>
    <property type="match status" value="1"/>
</dbReference>
<dbReference type="PANTHER" id="PTHR11675">
    <property type="entry name" value="N-ACETYLGALACTOSAMINYLTRANSFERASE"/>
    <property type="match status" value="1"/>
</dbReference>
<feature type="compositionally biased region" description="Pro residues" evidence="4">
    <location>
        <begin position="257"/>
        <end position="275"/>
    </location>
</feature>
<feature type="compositionally biased region" description="Basic residues" evidence="4">
    <location>
        <begin position="1138"/>
        <end position="1155"/>
    </location>
</feature>
<dbReference type="CDD" id="cd00590">
    <property type="entry name" value="RRM_SF"/>
    <property type="match status" value="1"/>
</dbReference>
<evidence type="ECO:0000256" key="3">
    <source>
        <dbReference type="PROSITE-ProRule" id="PRU00176"/>
    </source>
</evidence>
<evidence type="ECO:0000313" key="7">
    <source>
        <dbReference type="Proteomes" id="UP000626109"/>
    </source>
</evidence>
<keyword evidence="2" id="KW-1015">Disulfide bond</keyword>
<protein>
    <recommendedName>
        <fullName evidence="5">RRM domain-containing protein</fullName>
    </recommendedName>
</protein>
<dbReference type="InterPro" id="IPR035979">
    <property type="entry name" value="RBD_domain_sf"/>
</dbReference>
<proteinExistence type="predicted"/>
<keyword evidence="1" id="KW-0808">Transferase</keyword>